<protein>
    <recommendedName>
        <fullName evidence="4">Microtubule-associated protein Jupiter</fullName>
    </recommendedName>
</protein>
<evidence type="ECO:0000256" key="1">
    <source>
        <dbReference type="SAM" id="MobiDB-lite"/>
    </source>
</evidence>
<reference evidence="2 3" key="1">
    <citation type="journal article" date="2024" name="IMA Fungus">
        <title>IMA Genome - F19 : A genome assembly and annotation guide to empower mycologists, including annotated draft genome sequences of Ceratocystis pirilliformis, Diaporthe australafricana, Fusarium ophioides, Paecilomyces lecythidis, and Sporothrix stenoceras.</title>
        <authorList>
            <person name="Aylward J."/>
            <person name="Wilson A.M."/>
            <person name="Visagie C.M."/>
            <person name="Spraker J."/>
            <person name="Barnes I."/>
            <person name="Buitendag C."/>
            <person name="Ceriani C."/>
            <person name="Del Mar Angel L."/>
            <person name="du Plessis D."/>
            <person name="Fuchs T."/>
            <person name="Gasser K."/>
            <person name="Kramer D."/>
            <person name="Li W."/>
            <person name="Munsamy K."/>
            <person name="Piso A."/>
            <person name="Price J.L."/>
            <person name="Sonnekus B."/>
            <person name="Thomas C."/>
            <person name="van der Nest A."/>
            <person name="van Dijk A."/>
            <person name="van Heerden A."/>
            <person name="van Vuuren N."/>
            <person name="Yilmaz N."/>
            <person name="Duong T.A."/>
            <person name="van der Merwe N.A."/>
            <person name="Wingfield M.J."/>
            <person name="Wingfield B.D."/>
        </authorList>
    </citation>
    <scope>NUCLEOTIDE SEQUENCE [LARGE SCALE GENOMIC DNA]</scope>
    <source>
        <strain evidence="2 3">CMW 18300</strain>
    </source>
</reference>
<feature type="region of interest" description="Disordered" evidence="1">
    <location>
        <begin position="1"/>
        <end position="31"/>
    </location>
</feature>
<feature type="region of interest" description="Disordered" evidence="1">
    <location>
        <begin position="54"/>
        <end position="198"/>
    </location>
</feature>
<comment type="caution">
    <text evidence="2">The sequence shown here is derived from an EMBL/GenBank/DDBJ whole genome shotgun (WGS) entry which is preliminary data.</text>
</comment>
<name>A0ABR3WQD7_9PEZI</name>
<proteinExistence type="predicted"/>
<feature type="compositionally biased region" description="Basic and acidic residues" evidence="1">
    <location>
        <begin position="152"/>
        <end position="167"/>
    </location>
</feature>
<feature type="compositionally biased region" description="Low complexity" evidence="1">
    <location>
        <begin position="91"/>
        <end position="116"/>
    </location>
</feature>
<sequence length="198" mass="20246">MVGKAPSVGTKVSKSPIDDYDKPDPSLSTLDWSTIGASKRLTYIQVTLGDKAPVTQEGAGNVSGSLAAESAQNGGEFSNNRNINESGGTDTGAKAPGTSSSSTSTSGGAATGAAPTYVNNQYTRDSGGPHGKNITEDPEMTGRPGKFNVEPGSKEDPGRLAEQDLRLKQTRGAPGTGERQDAAGDQQPFAALDNETSA</sequence>
<evidence type="ECO:0008006" key="4">
    <source>
        <dbReference type="Google" id="ProtNLM"/>
    </source>
</evidence>
<dbReference type="EMBL" id="JAWRVE010000060">
    <property type="protein sequence ID" value="KAL1865662.1"/>
    <property type="molecule type" value="Genomic_DNA"/>
</dbReference>
<dbReference type="Proteomes" id="UP001583177">
    <property type="component" value="Unassembled WGS sequence"/>
</dbReference>
<evidence type="ECO:0000313" key="3">
    <source>
        <dbReference type="Proteomes" id="UP001583177"/>
    </source>
</evidence>
<feature type="compositionally biased region" description="Polar residues" evidence="1">
    <location>
        <begin position="70"/>
        <end position="88"/>
    </location>
</feature>
<gene>
    <name evidence="2" type="ORF">Daus18300_007038</name>
</gene>
<organism evidence="2 3">
    <name type="scientific">Diaporthe australafricana</name>
    <dbReference type="NCBI Taxonomy" id="127596"/>
    <lineage>
        <taxon>Eukaryota</taxon>
        <taxon>Fungi</taxon>
        <taxon>Dikarya</taxon>
        <taxon>Ascomycota</taxon>
        <taxon>Pezizomycotina</taxon>
        <taxon>Sordariomycetes</taxon>
        <taxon>Sordariomycetidae</taxon>
        <taxon>Diaporthales</taxon>
        <taxon>Diaporthaceae</taxon>
        <taxon>Diaporthe</taxon>
    </lineage>
</organism>
<evidence type="ECO:0000313" key="2">
    <source>
        <dbReference type="EMBL" id="KAL1865662.1"/>
    </source>
</evidence>
<keyword evidence="3" id="KW-1185">Reference proteome</keyword>
<accession>A0ABR3WQD7</accession>